<dbReference type="InterPro" id="IPR004839">
    <property type="entry name" value="Aminotransferase_I/II_large"/>
</dbReference>
<evidence type="ECO:0000256" key="3">
    <source>
        <dbReference type="ARBA" id="ARBA00007970"/>
    </source>
</evidence>
<dbReference type="AlphaFoldDB" id="A0A1B1YRW6"/>
<dbReference type="PANTHER" id="PTHR42885:SF2">
    <property type="entry name" value="HISTIDINOL-PHOSPHATE AMINOTRANSFERASE"/>
    <property type="match status" value="1"/>
</dbReference>
<dbReference type="Gene3D" id="3.90.1150.10">
    <property type="entry name" value="Aspartate Aminotransferase, domain 1"/>
    <property type="match status" value="1"/>
</dbReference>
<evidence type="ECO:0000256" key="11">
    <source>
        <dbReference type="HAMAP-Rule" id="MF_01023"/>
    </source>
</evidence>
<dbReference type="FunCoup" id="A0A1B1YRW6">
    <property type="interactions" value="485"/>
</dbReference>
<comment type="similarity">
    <text evidence="3 11">Belongs to the class-II pyridoxal-phosphate-dependent aminotransferase family. Histidinol-phosphate aminotransferase subfamily.</text>
</comment>
<accession>A0A1B1YRW6</accession>
<evidence type="ECO:0000256" key="10">
    <source>
        <dbReference type="ARBA" id="ARBA00047481"/>
    </source>
</evidence>
<evidence type="ECO:0000256" key="2">
    <source>
        <dbReference type="ARBA" id="ARBA00005011"/>
    </source>
</evidence>
<proteinExistence type="inferred from homology"/>
<dbReference type="PANTHER" id="PTHR42885">
    <property type="entry name" value="HISTIDINOL-PHOSPHATE AMINOTRANSFERASE-RELATED"/>
    <property type="match status" value="1"/>
</dbReference>
<dbReference type="Gene3D" id="3.40.640.10">
    <property type="entry name" value="Type I PLP-dependent aspartate aminotransferase-like (Major domain)"/>
    <property type="match status" value="1"/>
</dbReference>
<reference evidence="14" key="1">
    <citation type="submission" date="2016-03" db="EMBL/GenBank/DDBJ databases">
        <title>Complete genome sequence of Solimmundus cernigliae, representing a novel lineage of polycyclic aromatic hydrocarbon degraders within the Gammaproteobacteria.</title>
        <authorList>
            <person name="Singleton D.R."/>
            <person name="Dickey A.N."/>
            <person name="Scholl E.H."/>
            <person name="Wright F.A."/>
            <person name="Aitken M.D."/>
        </authorList>
    </citation>
    <scope>NUCLEOTIDE SEQUENCE [LARGE SCALE GENOMIC DNA]</scope>
    <source>
        <strain evidence="14">TR3.2</strain>
    </source>
</reference>
<dbReference type="GO" id="GO:0000105">
    <property type="term" value="P:L-histidine biosynthetic process"/>
    <property type="evidence" value="ECO:0007669"/>
    <property type="project" value="UniProtKB-UniRule"/>
</dbReference>
<dbReference type="InterPro" id="IPR015421">
    <property type="entry name" value="PyrdxlP-dep_Trfase_major"/>
</dbReference>
<keyword evidence="7 11" id="KW-0808">Transferase</keyword>
<organism evidence="13 14">
    <name type="scientific">Immundisolibacter cernigliae</name>
    <dbReference type="NCBI Taxonomy" id="1810504"/>
    <lineage>
        <taxon>Bacteria</taxon>
        <taxon>Pseudomonadati</taxon>
        <taxon>Pseudomonadota</taxon>
        <taxon>Gammaproteobacteria</taxon>
        <taxon>Immundisolibacterales</taxon>
        <taxon>Immundisolibacteraceae</taxon>
        <taxon>Immundisolibacter</taxon>
    </lineage>
</organism>
<dbReference type="SUPFAM" id="SSF53383">
    <property type="entry name" value="PLP-dependent transferases"/>
    <property type="match status" value="1"/>
</dbReference>
<comment type="pathway">
    <text evidence="2 11">Amino-acid biosynthesis; L-histidine biosynthesis; L-histidine from 5-phospho-alpha-D-ribose 1-diphosphate: step 7/9.</text>
</comment>
<dbReference type="InterPro" id="IPR015422">
    <property type="entry name" value="PyrdxlP-dep_Trfase_small"/>
</dbReference>
<dbReference type="InParanoid" id="A0A1B1YRW6"/>
<evidence type="ECO:0000256" key="5">
    <source>
        <dbReference type="ARBA" id="ARBA00022576"/>
    </source>
</evidence>
<evidence type="ECO:0000313" key="14">
    <source>
        <dbReference type="Proteomes" id="UP000092952"/>
    </source>
</evidence>
<sequence>MPAGAVVTRSTASTAARIDALLRPEIRALSAYHVPPAAGLLKLDAMENPYPWPGGLEEEWLAGLRGVELNRYPLPHPAELVQALARQAGVPPGCGLLLGNGSDELIQLIDICLARPGASVLLPTPTFSMYSLIARVAGLGVIDVPLRADFGLDLPAMRAAIERHQPALIYLACPNNPTAGLFDPAELRALIGAAPGLVVVDEAYFPFAGRSVLPWLLEFNHLLVLRTLSKVGLAGLRLGYLIGHPDWLAQFDKARLPYNINTLTQLSAQFALAHADRLAGEAARICEQRHRLSQELKALPGVTVYPSDANFILLRLPPGQAPAAHGALQQAGILVKNVHGGHPLLTDCLRVTVGTAAENEALLAALRAHLTGTV</sequence>
<dbReference type="CDD" id="cd00609">
    <property type="entry name" value="AAT_like"/>
    <property type="match status" value="1"/>
</dbReference>
<keyword evidence="6 11" id="KW-0028">Amino-acid biosynthesis</keyword>
<name>A0A1B1YRW6_9GAMM</name>
<comment type="catalytic activity">
    <reaction evidence="10 11">
        <text>L-histidinol phosphate + 2-oxoglutarate = 3-(imidazol-4-yl)-2-oxopropyl phosphate + L-glutamate</text>
        <dbReference type="Rhea" id="RHEA:23744"/>
        <dbReference type="ChEBI" id="CHEBI:16810"/>
        <dbReference type="ChEBI" id="CHEBI:29985"/>
        <dbReference type="ChEBI" id="CHEBI:57766"/>
        <dbReference type="ChEBI" id="CHEBI:57980"/>
        <dbReference type="EC" id="2.6.1.9"/>
    </reaction>
</comment>
<dbReference type="Pfam" id="PF00155">
    <property type="entry name" value="Aminotran_1_2"/>
    <property type="match status" value="1"/>
</dbReference>
<evidence type="ECO:0000256" key="1">
    <source>
        <dbReference type="ARBA" id="ARBA00001933"/>
    </source>
</evidence>
<feature type="domain" description="Aminotransferase class I/classII large" evidence="12">
    <location>
        <begin position="66"/>
        <end position="366"/>
    </location>
</feature>
<dbReference type="RefSeq" id="WP_068802999.1">
    <property type="nucleotide sequence ID" value="NZ_CP014671.1"/>
</dbReference>
<dbReference type="OrthoDB" id="9809616at2"/>
<dbReference type="GO" id="GO:0004400">
    <property type="term" value="F:histidinol-phosphate transaminase activity"/>
    <property type="evidence" value="ECO:0007669"/>
    <property type="project" value="UniProtKB-UniRule"/>
</dbReference>
<gene>
    <name evidence="11" type="primary">hisC</name>
    <name evidence="13" type="ORF">PG2T_04380</name>
</gene>
<comment type="cofactor">
    <cofactor evidence="1 11">
        <name>pyridoxal 5'-phosphate</name>
        <dbReference type="ChEBI" id="CHEBI:597326"/>
    </cofactor>
</comment>
<dbReference type="UniPathway" id="UPA00031">
    <property type="reaction ID" value="UER00012"/>
</dbReference>
<dbReference type="InterPro" id="IPR005861">
    <property type="entry name" value="HisP_aminotrans"/>
</dbReference>
<evidence type="ECO:0000256" key="8">
    <source>
        <dbReference type="ARBA" id="ARBA00022898"/>
    </source>
</evidence>
<evidence type="ECO:0000313" key="13">
    <source>
        <dbReference type="EMBL" id="ANX03502.1"/>
    </source>
</evidence>
<keyword evidence="8 11" id="KW-0663">Pyridoxal phosphate</keyword>
<evidence type="ECO:0000256" key="7">
    <source>
        <dbReference type="ARBA" id="ARBA00022679"/>
    </source>
</evidence>
<evidence type="ECO:0000256" key="9">
    <source>
        <dbReference type="ARBA" id="ARBA00023102"/>
    </source>
</evidence>
<keyword evidence="5 11" id="KW-0032">Aminotransferase</keyword>
<dbReference type="STRING" id="1810504.PG2T_04380"/>
<dbReference type="KEGG" id="gbi:PG2T_04380"/>
<dbReference type="GO" id="GO:0030170">
    <property type="term" value="F:pyridoxal phosphate binding"/>
    <property type="evidence" value="ECO:0007669"/>
    <property type="project" value="InterPro"/>
</dbReference>
<evidence type="ECO:0000256" key="6">
    <source>
        <dbReference type="ARBA" id="ARBA00022605"/>
    </source>
</evidence>
<dbReference type="InterPro" id="IPR015424">
    <property type="entry name" value="PyrdxlP-dep_Trfase"/>
</dbReference>
<dbReference type="EMBL" id="CP014671">
    <property type="protein sequence ID" value="ANX03502.1"/>
    <property type="molecule type" value="Genomic_DNA"/>
</dbReference>
<evidence type="ECO:0000259" key="12">
    <source>
        <dbReference type="Pfam" id="PF00155"/>
    </source>
</evidence>
<evidence type="ECO:0000256" key="4">
    <source>
        <dbReference type="ARBA" id="ARBA00011738"/>
    </source>
</evidence>
<dbReference type="Proteomes" id="UP000092952">
    <property type="component" value="Chromosome"/>
</dbReference>
<dbReference type="NCBIfam" id="TIGR01141">
    <property type="entry name" value="hisC"/>
    <property type="match status" value="1"/>
</dbReference>
<protein>
    <recommendedName>
        <fullName evidence="11">Histidinol-phosphate aminotransferase</fullName>
        <ecNumber evidence="11">2.6.1.9</ecNumber>
    </recommendedName>
    <alternativeName>
        <fullName evidence="11">Imidazole acetol-phosphate transaminase</fullName>
    </alternativeName>
</protein>
<comment type="subunit">
    <text evidence="4 11">Homodimer.</text>
</comment>
<dbReference type="EC" id="2.6.1.9" evidence="11"/>
<keyword evidence="9 11" id="KW-0368">Histidine biosynthesis</keyword>
<feature type="modified residue" description="N6-(pyridoxal phosphate)lysine" evidence="11">
    <location>
        <position position="230"/>
    </location>
</feature>
<dbReference type="HAMAP" id="MF_01023">
    <property type="entry name" value="HisC_aminotrans_2"/>
    <property type="match status" value="1"/>
</dbReference>
<keyword evidence="14" id="KW-1185">Reference proteome</keyword>